<reference evidence="5 6" key="1">
    <citation type="submission" date="2020-04" db="EMBL/GenBank/DDBJ databases">
        <title>Genome Assembly and Annotation of Botryosphaeria dothidea sdau 11-99, a Latent Pathogen of Apple Fruit Ring Rot in China.</title>
        <authorList>
            <person name="Yu C."/>
            <person name="Diao Y."/>
            <person name="Lu Q."/>
            <person name="Zhao J."/>
            <person name="Cui S."/>
            <person name="Peng C."/>
            <person name="He B."/>
            <person name="Liu H."/>
        </authorList>
    </citation>
    <scope>NUCLEOTIDE SEQUENCE [LARGE SCALE GENOMIC DNA]</scope>
    <source>
        <strain evidence="5">Sdau11-99</strain>
        <strain evidence="6">sdau11-99</strain>
    </source>
</reference>
<dbReference type="PANTHER" id="PTHR13789">
    <property type="entry name" value="MONOOXYGENASE"/>
    <property type="match status" value="1"/>
</dbReference>
<organism evidence="5 6">
    <name type="scientific">Botryosphaeria dothidea</name>
    <dbReference type="NCBI Taxonomy" id="55169"/>
    <lineage>
        <taxon>Eukaryota</taxon>
        <taxon>Fungi</taxon>
        <taxon>Dikarya</taxon>
        <taxon>Ascomycota</taxon>
        <taxon>Pezizomycotina</taxon>
        <taxon>Dothideomycetes</taxon>
        <taxon>Dothideomycetes incertae sedis</taxon>
        <taxon>Botryosphaeriales</taxon>
        <taxon>Botryosphaeriaceae</taxon>
        <taxon>Botryosphaeria</taxon>
    </lineage>
</organism>
<dbReference type="GO" id="GO:0004497">
    <property type="term" value="F:monooxygenase activity"/>
    <property type="evidence" value="ECO:0007669"/>
    <property type="project" value="UniProtKB-KW"/>
</dbReference>
<accession>A0A8H4IV35</accession>
<dbReference type="EMBL" id="WWBZ02000040">
    <property type="protein sequence ID" value="KAF4305688.1"/>
    <property type="molecule type" value="Genomic_DNA"/>
</dbReference>
<keyword evidence="6" id="KW-1185">Reference proteome</keyword>
<dbReference type="EMBL" id="WWBZ02000082">
    <property type="protein sequence ID" value="KAF4301532.1"/>
    <property type="molecule type" value="Genomic_DNA"/>
</dbReference>
<name>A0A8H4IV35_9PEZI</name>
<sequence length="443" mass="48644">MPEEAQSMKRYPPSGISVLVVGGGISGLTCAIEAYRKVQDVRLVERRALIGLPAPAIRILKNWPGFLERLAVHAIKPRVRMMKHDFTHIGDFPLANAEHPSMPMSRPSLLKLLYSYVQKLGIPVRLGGSVTEYFEDENQAGIVYSDGTRETADVVVAADGVGSKAWDLVLGEKQDVISSGFACHLVTFPASPALENPMIREGFGDLDSGVMFNLGPNAHFVIGKTPEMITWCLIHRDHAGSNEDWGQTSSAESALQYIPTWAPFYKEVIKAAPDDDVLVWRFMVARSAAQIGDVAHPFLSTSAAGAGMAIEDGATLASCLQLSGRSNVPLAARVYNLFRYERVCCAQKVGFRNRETFHRTNWDGVEKDPSSVSTFNGTWIAAHEVEKYVLDNYGNAANHILTGAPFRNTNAVPGYKFKPWTVSELLEASDKGQPIIDEGEWYT</sequence>
<evidence type="ECO:0000256" key="3">
    <source>
        <dbReference type="ARBA" id="ARBA00023033"/>
    </source>
</evidence>
<keyword evidence="2" id="KW-0560">Oxidoreductase</keyword>
<dbReference type="InterPro" id="IPR036188">
    <property type="entry name" value="FAD/NAD-bd_sf"/>
</dbReference>
<dbReference type="OrthoDB" id="16820at2759"/>
<proteinExistence type="inferred from homology"/>
<gene>
    <name evidence="5" type="ORF">GTA08_BOTSDO07075</name>
    <name evidence="4" type="ORF">GTA08_BOTSDO11270</name>
</gene>
<protein>
    <submittedName>
        <fullName evidence="5">FAD binding domain protein</fullName>
    </submittedName>
</protein>
<evidence type="ECO:0000313" key="4">
    <source>
        <dbReference type="EMBL" id="KAF4301532.1"/>
    </source>
</evidence>
<dbReference type="InterPro" id="IPR050493">
    <property type="entry name" value="FAD-dep_Monooxygenase_BioMet"/>
</dbReference>
<dbReference type="PANTHER" id="PTHR13789:SF236">
    <property type="entry name" value="MONOOXYGENASE, PUTATIVE (AFU_ORTHOLOGUE AFUA_6G12060)-RELATED"/>
    <property type="match status" value="1"/>
</dbReference>
<dbReference type="Proteomes" id="UP000572817">
    <property type="component" value="Unassembled WGS sequence"/>
</dbReference>
<dbReference type="PRINTS" id="PR00420">
    <property type="entry name" value="RNGMNOXGNASE"/>
</dbReference>
<dbReference type="SUPFAM" id="SSF51905">
    <property type="entry name" value="FAD/NAD(P)-binding domain"/>
    <property type="match status" value="1"/>
</dbReference>
<keyword evidence="3" id="KW-0503">Monooxygenase</keyword>
<dbReference type="Pfam" id="PF13450">
    <property type="entry name" value="NAD_binding_8"/>
    <property type="match status" value="1"/>
</dbReference>
<comment type="similarity">
    <text evidence="1">Belongs to the paxM FAD-dependent monooxygenase family.</text>
</comment>
<comment type="caution">
    <text evidence="5">The sequence shown here is derived from an EMBL/GenBank/DDBJ whole genome shotgun (WGS) entry which is preliminary data.</text>
</comment>
<evidence type="ECO:0000313" key="6">
    <source>
        <dbReference type="Proteomes" id="UP000572817"/>
    </source>
</evidence>
<dbReference type="SUPFAM" id="SSF54373">
    <property type="entry name" value="FAD-linked reductases, C-terminal domain"/>
    <property type="match status" value="1"/>
</dbReference>
<dbReference type="AlphaFoldDB" id="A0A8H4IV35"/>
<evidence type="ECO:0000313" key="5">
    <source>
        <dbReference type="EMBL" id="KAF4305688.1"/>
    </source>
</evidence>
<evidence type="ECO:0000256" key="2">
    <source>
        <dbReference type="ARBA" id="ARBA00023002"/>
    </source>
</evidence>
<evidence type="ECO:0000256" key="1">
    <source>
        <dbReference type="ARBA" id="ARBA00007992"/>
    </source>
</evidence>
<dbReference type="Gene3D" id="3.50.50.60">
    <property type="entry name" value="FAD/NAD(P)-binding domain"/>
    <property type="match status" value="1"/>
</dbReference>